<feature type="transmembrane region" description="Helical" evidence="7">
    <location>
        <begin position="201"/>
        <end position="222"/>
    </location>
</feature>
<dbReference type="AlphaFoldDB" id="A0A7U2F538"/>
<dbReference type="InterPro" id="IPR049326">
    <property type="entry name" value="Rhodopsin_dom_fungi"/>
</dbReference>
<comment type="subcellular location">
    <subcellularLocation>
        <location evidence="1">Membrane</location>
        <topology evidence="1">Multi-pass membrane protein</topology>
    </subcellularLocation>
</comment>
<evidence type="ECO:0000256" key="6">
    <source>
        <dbReference type="SAM" id="MobiDB-lite"/>
    </source>
</evidence>
<reference evidence="10" key="1">
    <citation type="journal article" date="2021" name="BMC Genomics">
        <title>Chromosome-level genome assembly and manually-curated proteome of model necrotroph Parastagonospora nodorum Sn15 reveals a genome-wide trove of candidate effector homologs, and redundancy of virulence-related functions within an accessory chromosome.</title>
        <authorList>
            <person name="Bertazzoni S."/>
            <person name="Jones D.A.B."/>
            <person name="Phan H.T."/>
            <person name="Tan K.-C."/>
            <person name="Hane J.K."/>
        </authorList>
    </citation>
    <scope>NUCLEOTIDE SEQUENCE [LARGE SCALE GENOMIC DNA]</scope>
    <source>
        <strain evidence="10">SN15 / ATCC MYA-4574 / FGSC 10173)</strain>
    </source>
</reference>
<feature type="transmembrane region" description="Helical" evidence="7">
    <location>
        <begin position="110"/>
        <end position="133"/>
    </location>
</feature>
<dbReference type="Pfam" id="PF20684">
    <property type="entry name" value="Fung_rhodopsin"/>
    <property type="match status" value="1"/>
</dbReference>
<evidence type="ECO:0000256" key="4">
    <source>
        <dbReference type="ARBA" id="ARBA00023136"/>
    </source>
</evidence>
<dbReference type="GO" id="GO:0016020">
    <property type="term" value="C:membrane"/>
    <property type="evidence" value="ECO:0007669"/>
    <property type="project" value="UniProtKB-SubCell"/>
</dbReference>
<organism evidence="9 10">
    <name type="scientific">Phaeosphaeria nodorum (strain SN15 / ATCC MYA-4574 / FGSC 10173)</name>
    <name type="common">Glume blotch fungus</name>
    <name type="synonym">Parastagonospora nodorum</name>
    <dbReference type="NCBI Taxonomy" id="321614"/>
    <lineage>
        <taxon>Eukaryota</taxon>
        <taxon>Fungi</taxon>
        <taxon>Dikarya</taxon>
        <taxon>Ascomycota</taxon>
        <taxon>Pezizomycotina</taxon>
        <taxon>Dothideomycetes</taxon>
        <taxon>Pleosporomycetidae</taxon>
        <taxon>Pleosporales</taxon>
        <taxon>Pleosporineae</taxon>
        <taxon>Phaeosphaeriaceae</taxon>
        <taxon>Parastagonospora</taxon>
    </lineage>
</organism>
<keyword evidence="10" id="KW-1185">Reference proteome</keyword>
<evidence type="ECO:0000256" key="3">
    <source>
        <dbReference type="ARBA" id="ARBA00022989"/>
    </source>
</evidence>
<evidence type="ECO:0000256" key="7">
    <source>
        <dbReference type="SAM" id="Phobius"/>
    </source>
</evidence>
<evidence type="ECO:0000256" key="2">
    <source>
        <dbReference type="ARBA" id="ARBA00022692"/>
    </source>
</evidence>
<accession>A0A7U2F538</accession>
<comment type="similarity">
    <text evidence="5">Belongs to the SAT4 family.</text>
</comment>
<feature type="transmembrane region" description="Helical" evidence="7">
    <location>
        <begin position="145"/>
        <end position="169"/>
    </location>
</feature>
<evidence type="ECO:0000256" key="1">
    <source>
        <dbReference type="ARBA" id="ARBA00004141"/>
    </source>
</evidence>
<feature type="transmembrane region" description="Helical" evidence="7">
    <location>
        <begin position="234"/>
        <end position="256"/>
    </location>
</feature>
<evidence type="ECO:0000313" key="9">
    <source>
        <dbReference type="EMBL" id="QRC96709.1"/>
    </source>
</evidence>
<sequence>MPGGLSPPLDVVLAWPAPNYVNPQRRPNTMLLVSCIWGPITVALLFARLWVRIFHQRNPGWDDWLMLAAIIPTIALTIMFPLTVSQGFDRHIWDIDVIKESDLLVASRKYVLAIECIFCGAAGMIKISILLFYRRLSSRVVSKAFRWTTWASIGFIIAYTIALTLAPILGCQPISAFWDQVDVKKRLKGYKYHCFDEGADLFAAAVISAAQDLLTAVLPTFLYWNLQISKRKKVALFGIFAIGYGAVALGGLRAYYCWHTFYESYDVTWSTHDIFFTTLLELHVGAFCANAPTLKVFFKHFFHDKLTSPFQSKNSSRVDSAHSKSKTIASTKSLLSKVASFFGASRSKSGYISNSNTSVSVDAHGGVKVQKDIDVIRYPALANKATANKHTSVSTLNMLNAHYYDIEMGDRTAEDATHASTARTTRNFEGDEISALPPLPNSPASTHSRKSSRAFFSVRPQDPRSPVIPEVPESPQRAIPASTQDVEQDAGRSPTPMPTRTLNEQRPQWQSWS</sequence>
<dbReference type="InterPro" id="IPR052337">
    <property type="entry name" value="SAT4-like"/>
</dbReference>
<evidence type="ECO:0000256" key="5">
    <source>
        <dbReference type="ARBA" id="ARBA00038359"/>
    </source>
</evidence>
<feature type="domain" description="Rhodopsin" evidence="8">
    <location>
        <begin position="47"/>
        <end position="299"/>
    </location>
</feature>
<evidence type="ECO:0000313" key="10">
    <source>
        <dbReference type="Proteomes" id="UP000663193"/>
    </source>
</evidence>
<dbReference type="Proteomes" id="UP000663193">
    <property type="component" value="Chromosome 6"/>
</dbReference>
<feature type="transmembrane region" description="Helical" evidence="7">
    <location>
        <begin position="30"/>
        <end position="51"/>
    </location>
</feature>
<feature type="transmembrane region" description="Helical" evidence="7">
    <location>
        <begin position="63"/>
        <end position="84"/>
    </location>
</feature>
<feature type="region of interest" description="Disordered" evidence="6">
    <location>
        <begin position="427"/>
        <end position="513"/>
    </location>
</feature>
<dbReference type="EMBL" id="CP069028">
    <property type="protein sequence ID" value="QRC96709.1"/>
    <property type="molecule type" value="Genomic_DNA"/>
</dbReference>
<keyword evidence="3 7" id="KW-1133">Transmembrane helix</keyword>
<name>A0A7U2F538_PHANO</name>
<dbReference type="OrthoDB" id="5429740at2759"/>
<protein>
    <recommendedName>
        <fullName evidence="8">Rhodopsin domain-containing protein</fullName>
    </recommendedName>
</protein>
<dbReference type="VEuPathDB" id="FungiDB:JI435_016040"/>
<keyword evidence="2 7" id="KW-0812">Transmembrane</keyword>
<proteinExistence type="inferred from homology"/>
<gene>
    <name evidence="9" type="ORF">JI435_016040</name>
</gene>
<dbReference type="PANTHER" id="PTHR33048:SF129">
    <property type="entry name" value="INTEGRAL MEMBRANE PROTEIN-RELATED"/>
    <property type="match status" value="1"/>
</dbReference>
<dbReference type="PANTHER" id="PTHR33048">
    <property type="entry name" value="PTH11-LIKE INTEGRAL MEMBRANE PROTEIN (AFU_ORTHOLOGUE AFUA_5G11245)"/>
    <property type="match status" value="1"/>
</dbReference>
<keyword evidence="4 7" id="KW-0472">Membrane</keyword>
<feature type="compositionally biased region" description="Polar residues" evidence="6">
    <location>
        <begin position="498"/>
        <end position="513"/>
    </location>
</feature>
<evidence type="ECO:0000259" key="8">
    <source>
        <dbReference type="Pfam" id="PF20684"/>
    </source>
</evidence>